<dbReference type="Gene3D" id="3.40.50.2300">
    <property type="match status" value="1"/>
</dbReference>
<gene>
    <name evidence="1" type="ORF">ENQ20_13770</name>
</gene>
<organism evidence="1">
    <name type="scientific">Caldilinea aerophila</name>
    <dbReference type="NCBI Taxonomy" id="133453"/>
    <lineage>
        <taxon>Bacteria</taxon>
        <taxon>Bacillati</taxon>
        <taxon>Chloroflexota</taxon>
        <taxon>Caldilineae</taxon>
        <taxon>Caldilineales</taxon>
        <taxon>Caldilineaceae</taxon>
        <taxon>Caldilinea</taxon>
    </lineage>
</organism>
<comment type="caution">
    <text evidence="1">The sequence shown here is derived from an EMBL/GenBank/DDBJ whole genome shotgun (WGS) entry which is preliminary data.</text>
</comment>
<evidence type="ECO:0000313" key="1">
    <source>
        <dbReference type="EMBL" id="HDX32537.1"/>
    </source>
</evidence>
<reference evidence="1" key="1">
    <citation type="journal article" date="2020" name="mSystems">
        <title>Genome- and Community-Level Interaction Insights into Carbon Utilization and Element Cycling Functions of Hydrothermarchaeota in Hydrothermal Sediment.</title>
        <authorList>
            <person name="Zhou Z."/>
            <person name="Liu Y."/>
            <person name="Xu W."/>
            <person name="Pan J."/>
            <person name="Luo Z.H."/>
            <person name="Li M."/>
        </authorList>
    </citation>
    <scope>NUCLEOTIDE SEQUENCE [LARGE SCALE GENOMIC DNA]</scope>
    <source>
        <strain evidence="1">SpSt-289</strain>
    </source>
</reference>
<protein>
    <submittedName>
        <fullName evidence="1">Response regulator transcription factor</fullName>
    </submittedName>
</protein>
<name>A0A7C1FGZ7_9CHLR</name>
<proteinExistence type="predicted"/>
<accession>A0A7C1FGZ7</accession>
<dbReference type="SUPFAM" id="SSF52172">
    <property type="entry name" value="CheY-like"/>
    <property type="match status" value="1"/>
</dbReference>
<sequence>MEIRLLFASPDPKLQALFRALLAAALELTPLHVRDEYIDTREELLARADAGVDDVVVLDWLMAEAETPALVSTLLAHNPQLRIVVLLPQGYRQYRREVWQAGACTSIAKENMEQEWFSTVLCIMHRAMQREARLHAYYQGSAEGAER</sequence>
<dbReference type="InterPro" id="IPR011006">
    <property type="entry name" value="CheY-like_superfamily"/>
</dbReference>
<dbReference type="EMBL" id="DSMG01000140">
    <property type="protein sequence ID" value="HDX32537.1"/>
    <property type="molecule type" value="Genomic_DNA"/>
</dbReference>
<dbReference type="AlphaFoldDB" id="A0A7C1FGZ7"/>